<proteinExistence type="predicted"/>
<dbReference type="GO" id="GO:0046872">
    <property type="term" value="F:metal ion binding"/>
    <property type="evidence" value="ECO:0007669"/>
    <property type="project" value="UniProtKB-KW"/>
</dbReference>
<dbReference type="Gene3D" id="3.30.70.270">
    <property type="match status" value="1"/>
</dbReference>
<dbReference type="InterPro" id="IPR001126">
    <property type="entry name" value="UmuC"/>
</dbReference>
<dbReference type="InParanoid" id="D7FT49"/>
<dbReference type="GO" id="GO:0003887">
    <property type="term" value="F:DNA-directed DNA polymerase activity"/>
    <property type="evidence" value="ECO:0007669"/>
    <property type="project" value="TreeGrafter"/>
</dbReference>
<dbReference type="Gene3D" id="3.40.1170.60">
    <property type="match status" value="1"/>
</dbReference>
<keyword evidence="3" id="KW-0479">Metal-binding</keyword>
<name>D7FT49_ECTSI</name>
<evidence type="ECO:0000256" key="3">
    <source>
        <dbReference type="ARBA" id="ARBA00022723"/>
    </source>
</evidence>
<comment type="subcellular location">
    <subcellularLocation>
        <location evidence="1">Nucleus</location>
    </subcellularLocation>
</comment>
<evidence type="ECO:0000256" key="6">
    <source>
        <dbReference type="ARBA" id="ARBA00023242"/>
    </source>
</evidence>
<dbReference type="SUPFAM" id="SSF56672">
    <property type="entry name" value="DNA/RNA polymerases"/>
    <property type="match status" value="1"/>
</dbReference>
<keyword evidence="11" id="KW-1185">Reference proteome</keyword>
<dbReference type="GO" id="GO:0006281">
    <property type="term" value="P:DNA repair"/>
    <property type="evidence" value="ECO:0007669"/>
    <property type="project" value="UniProtKB-KW"/>
</dbReference>
<dbReference type="Pfam" id="PF11799">
    <property type="entry name" value="IMS_C"/>
    <property type="match status" value="1"/>
</dbReference>
<feature type="compositionally biased region" description="Basic and acidic residues" evidence="8">
    <location>
        <begin position="725"/>
        <end position="742"/>
    </location>
</feature>
<dbReference type="EMBL" id="FN649758">
    <property type="protein sequence ID" value="CBJ49221.1"/>
    <property type="molecule type" value="Genomic_DNA"/>
</dbReference>
<evidence type="ECO:0000256" key="1">
    <source>
        <dbReference type="ARBA" id="ARBA00004123"/>
    </source>
</evidence>
<dbReference type="Pfam" id="PF00817">
    <property type="entry name" value="IMS"/>
    <property type="match status" value="1"/>
</dbReference>
<protein>
    <recommendedName>
        <fullName evidence="7">DNA polymerase eta</fullName>
    </recommendedName>
</protein>
<dbReference type="PANTHER" id="PTHR45873:SF1">
    <property type="entry name" value="DNA POLYMERASE ETA"/>
    <property type="match status" value="1"/>
</dbReference>
<dbReference type="GO" id="GO:0003684">
    <property type="term" value="F:damaged DNA binding"/>
    <property type="evidence" value="ECO:0007669"/>
    <property type="project" value="InterPro"/>
</dbReference>
<dbReference type="OrthoDB" id="447129at2759"/>
<feature type="region of interest" description="Disordered" evidence="8">
    <location>
        <begin position="190"/>
        <end position="237"/>
    </location>
</feature>
<sequence length="838" mass="87967">MATSATKSSTSKIPPAAGSGWTGGSAVSAGGGRGLAPALKEPLRVIAHIDMDAFYAQIEQLRDAALTGRPVVVVQYPTSNHDIKDMAPDDNRVVEGSASSIIAVSYEARPFGVKRGMKAGDARKVCPELSLVQVPTRNGKADISFYRHAGERVVAVLERAGGALTTVEKASIDEVYVDVTRAAHALLSSLGSHNSESGGDQPQQHQQQDEDGKGASAEEGSKAPPAASPMEDGEVSKKRWEDIGEGGWTAVLSATATTHVAGLSDDHASKEQQLADGVSWWARTQEAFTRDQELLSCGAAVVSRLRAAVRSELGYSCTAGVAHNKLLAKLCSNMHKPNAQTVLPLDKVEVVFHTLPVERVRGWGGKFGVKMMEKLGVSTAGEVAAVGAAELQRVLGDEEGWRAWEKSNAICRDPVNARSAPKSVGCSKTFPGKTKLTSFSEIERWLSELSKELISRLVEQQEGEGQTPSKLTVSFAALQQAPRLTMLGVSAHGFADSRKDTRSIQSFFGAAPAAAALEPSSSEEVPRRGGTANLSSSAWYPRATDAGRGRRCGVDEAGRARPTGNALGFPKATAAVAVEEEARAAGGCKRPRPPEEDAAEAGGADGALRAGRDVDGGGEGDRAATDGGSSSVDFWEMSAAEDERRREGGEGGGDHAPALREGQYRRDRGREREDDEGYRKEGDDDAVPLHVVAPREINTAQICEGQGKRCREEEAAAAAAAPRSVDARMAGREGDPAGVKEGRHDTVVGRAGLEERLGLSPATAAAAAAAHAADAADGIGDERFHGDGGGGAEASSGHRPLFGRGGSSGVFGEVDPAVLAELPPDIQREIWMQQGRHF</sequence>
<dbReference type="InterPro" id="IPR043128">
    <property type="entry name" value="Rev_trsase/Diguanyl_cyclase"/>
</dbReference>
<feature type="domain" description="UmuC" evidence="9">
    <location>
        <begin position="46"/>
        <end position="364"/>
    </location>
</feature>
<feature type="region of interest" description="Disordered" evidence="8">
    <location>
        <begin position="721"/>
        <end position="742"/>
    </location>
</feature>
<dbReference type="Proteomes" id="UP000002630">
    <property type="component" value="Linkage Group LG33"/>
</dbReference>
<evidence type="ECO:0000259" key="9">
    <source>
        <dbReference type="PROSITE" id="PS50173"/>
    </source>
</evidence>
<dbReference type="PROSITE" id="PS50173">
    <property type="entry name" value="UMUC"/>
    <property type="match status" value="1"/>
</dbReference>
<reference evidence="10 11" key="1">
    <citation type="journal article" date="2010" name="Nature">
        <title>The Ectocarpus genome and the independent evolution of multicellularity in brown algae.</title>
        <authorList>
            <person name="Cock J.M."/>
            <person name="Sterck L."/>
            <person name="Rouze P."/>
            <person name="Scornet D."/>
            <person name="Allen A.E."/>
            <person name="Amoutzias G."/>
            <person name="Anthouard V."/>
            <person name="Artiguenave F."/>
            <person name="Aury J.M."/>
            <person name="Badger J.H."/>
            <person name="Beszteri B."/>
            <person name="Billiau K."/>
            <person name="Bonnet E."/>
            <person name="Bothwell J.H."/>
            <person name="Bowler C."/>
            <person name="Boyen C."/>
            <person name="Brownlee C."/>
            <person name="Carrano C.J."/>
            <person name="Charrier B."/>
            <person name="Cho G.Y."/>
            <person name="Coelho S.M."/>
            <person name="Collen J."/>
            <person name="Corre E."/>
            <person name="Da Silva C."/>
            <person name="Delage L."/>
            <person name="Delaroque N."/>
            <person name="Dittami S.M."/>
            <person name="Doulbeau S."/>
            <person name="Elias M."/>
            <person name="Farnham G."/>
            <person name="Gachon C.M."/>
            <person name="Gschloessl B."/>
            <person name="Heesch S."/>
            <person name="Jabbari K."/>
            <person name="Jubin C."/>
            <person name="Kawai H."/>
            <person name="Kimura K."/>
            <person name="Kloareg B."/>
            <person name="Kupper F.C."/>
            <person name="Lang D."/>
            <person name="Le Bail A."/>
            <person name="Leblanc C."/>
            <person name="Lerouge P."/>
            <person name="Lohr M."/>
            <person name="Lopez P.J."/>
            <person name="Martens C."/>
            <person name="Maumus F."/>
            <person name="Michel G."/>
            <person name="Miranda-Saavedra D."/>
            <person name="Morales J."/>
            <person name="Moreau H."/>
            <person name="Motomura T."/>
            <person name="Nagasato C."/>
            <person name="Napoli C.A."/>
            <person name="Nelson D.R."/>
            <person name="Nyvall-Collen P."/>
            <person name="Peters A.F."/>
            <person name="Pommier C."/>
            <person name="Potin P."/>
            <person name="Poulain J."/>
            <person name="Quesneville H."/>
            <person name="Read B."/>
            <person name="Rensing S.A."/>
            <person name="Ritter A."/>
            <person name="Rousvoal S."/>
            <person name="Samanta M."/>
            <person name="Samson G."/>
            <person name="Schroeder D.C."/>
            <person name="Segurens B."/>
            <person name="Strittmatter M."/>
            <person name="Tonon T."/>
            <person name="Tregear J.W."/>
            <person name="Valentin K."/>
            <person name="von Dassow P."/>
            <person name="Yamagishi T."/>
            <person name="Van de Peer Y."/>
            <person name="Wincker P."/>
        </authorList>
    </citation>
    <scope>NUCLEOTIDE SEQUENCE [LARGE SCALE GENOMIC DNA]</scope>
    <source>
        <strain evidence="11">Ec32 / CCAP1310/4</strain>
    </source>
</reference>
<feature type="region of interest" description="Disordered" evidence="8">
    <location>
        <begin position="1"/>
        <end position="25"/>
    </location>
</feature>
<feature type="region of interest" description="Disordered" evidence="8">
    <location>
        <begin position="584"/>
        <end position="688"/>
    </location>
</feature>
<keyword evidence="6" id="KW-0539">Nucleus</keyword>
<dbReference type="SUPFAM" id="SSF100879">
    <property type="entry name" value="Lesion bypass DNA polymerase (Y-family), little finger domain"/>
    <property type="match status" value="1"/>
</dbReference>
<feature type="compositionally biased region" description="Basic and acidic residues" evidence="8">
    <location>
        <begin position="662"/>
        <end position="682"/>
    </location>
</feature>
<dbReference type="Pfam" id="PF14377">
    <property type="entry name" value="UBM"/>
    <property type="match status" value="1"/>
</dbReference>
<evidence type="ECO:0000256" key="4">
    <source>
        <dbReference type="ARBA" id="ARBA00022763"/>
    </source>
</evidence>
<dbReference type="InterPro" id="IPR043502">
    <property type="entry name" value="DNA/RNA_pol_sf"/>
</dbReference>
<feature type="region of interest" description="Disordered" evidence="8">
    <location>
        <begin position="516"/>
        <end position="567"/>
    </location>
</feature>
<dbReference type="InterPro" id="IPR025527">
    <property type="entry name" value="HUWE1/Rev1_UBM"/>
</dbReference>
<evidence type="ECO:0000256" key="8">
    <source>
        <dbReference type="SAM" id="MobiDB-lite"/>
    </source>
</evidence>
<evidence type="ECO:0000313" key="10">
    <source>
        <dbReference type="EMBL" id="CBJ49221.1"/>
    </source>
</evidence>
<feature type="compositionally biased region" description="Low complexity" evidence="8">
    <location>
        <begin position="600"/>
        <end position="609"/>
    </location>
</feature>
<gene>
    <name evidence="10" type="ORF">Esi_0245_0003</name>
</gene>
<dbReference type="Gene3D" id="1.10.150.20">
    <property type="entry name" value="5' to 3' exonuclease, C-terminal subdomain"/>
    <property type="match status" value="1"/>
</dbReference>
<feature type="region of interest" description="Disordered" evidence="8">
    <location>
        <begin position="779"/>
        <end position="807"/>
    </location>
</feature>
<dbReference type="GO" id="GO:0005634">
    <property type="term" value="C:nucleus"/>
    <property type="evidence" value="ECO:0007669"/>
    <property type="project" value="UniProtKB-SubCell"/>
</dbReference>
<dbReference type="InterPro" id="IPR052230">
    <property type="entry name" value="DNA_polymerase_eta"/>
</dbReference>
<dbReference type="InterPro" id="IPR017961">
    <property type="entry name" value="DNA_pol_Y-fam_little_finger"/>
</dbReference>
<evidence type="ECO:0000256" key="5">
    <source>
        <dbReference type="ARBA" id="ARBA00023204"/>
    </source>
</evidence>
<feature type="compositionally biased region" description="Basic and acidic residues" evidence="8">
    <location>
        <begin position="641"/>
        <end position="653"/>
    </location>
</feature>
<dbReference type="GO" id="GO:0005657">
    <property type="term" value="C:replication fork"/>
    <property type="evidence" value="ECO:0007669"/>
    <property type="project" value="TreeGrafter"/>
</dbReference>
<organism evidence="10 11">
    <name type="scientific">Ectocarpus siliculosus</name>
    <name type="common">Brown alga</name>
    <name type="synonym">Conferva siliculosa</name>
    <dbReference type="NCBI Taxonomy" id="2880"/>
    <lineage>
        <taxon>Eukaryota</taxon>
        <taxon>Sar</taxon>
        <taxon>Stramenopiles</taxon>
        <taxon>Ochrophyta</taxon>
        <taxon>PX clade</taxon>
        <taxon>Phaeophyceae</taxon>
        <taxon>Ectocarpales</taxon>
        <taxon>Ectocarpaceae</taxon>
        <taxon>Ectocarpus</taxon>
    </lineage>
</organism>
<dbReference type="Pfam" id="PF21704">
    <property type="entry name" value="POLH-Rev1_HhH"/>
    <property type="match status" value="1"/>
</dbReference>
<dbReference type="GO" id="GO:0042276">
    <property type="term" value="P:error-prone translesion synthesis"/>
    <property type="evidence" value="ECO:0007669"/>
    <property type="project" value="TreeGrafter"/>
</dbReference>
<dbReference type="EMBL" id="FN648426">
    <property type="protein sequence ID" value="CBJ49221.1"/>
    <property type="molecule type" value="Genomic_DNA"/>
</dbReference>
<dbReference type="Gene3D" id="6.10.250.1630">
    <property type="match status" value="1"/>
</dbReference>
<evidence type="ECO:0000256" key="2">
    <source>
        <dbReference type="ARBA" id="ARBA00022679"/>
    </source>
</evidence>
<dbReference type="GO" id="GO:0009314">
    <property type="term" value="P:response to radiation"/>
    <property type="evidence" value="ECO:0007669"/>
    <property type="project" value="TreeGrafter"/>
</dbReference>
<keyword evidence="4" id="KW-0227">DNA damage</keyword>
<feature type="compositionally biased region" description="Basic and acidic residues" evidence="8">
    <location>
        <begin position="610"/>
        <end position="624"/>
    </location>
</feature>
<keyword evidence="5" id="KW-0234">DNA repair</keyword>
<dbReference type="GO" id="GO:0035861">
    <property type="term" value="C:site of double-strand break"/>
    <property type="evidence" value="ECO:0007669"/>
    <property type="project" value="TreeGrafter"/>
</dbReference>
<feature type="compositionally biased region" description="Basic and acidic residues" evidence="8">
    <location>
        <begin position="545"/>
        <end position="559"/>
    </location>
</feature>
<dbReference type="Gene3D" id="3.30.1490.100">
    <property type="entry name" value="DNA polymerase, Y-family, little finger domain"/>
    <property type="match status" value="1"/>
</dbReference>
<dbReference type="eggNOG" id="KOG2095">
    <property type="taxonomic scope" value="Eukaryota"/>
</dbReference>
<accession>D7FT49</accession>
<dbReference type="PANTHER" id="PTHR45873">
    <property type="entry name" value="DNA POLYMERASE ETA"/>
    <property type="match status" value="1"/>
</dbReference>
<dbReference type="STRING" id="2880.D7FT49"/>
<dbReference type="AlphaFoldDB" id="D7FT49"/>
<keyword evidence="2" id="KW-0808">Transferase</keyword>
<dbReference type="InterPro" id="IPR036775">
    <property type="entry name" value="DNA_pol_Y-fam_lit_finger_sf"/>
</dbReference>
<evidence type="ECO:0000313" key="11">
    <source>
        <dbReference type="Proteomes" id="UP000002630"/>
    </source>
</evidence>
<evidence type="ECO:0000256" key="7">
    <source>
        <dbReference type="ARBA" id="ARBA00044975"/>
    </source>
</evidence>